<dbReference type="SMART" id="SM00355">
    <property type="entry name" value="ZnF_C2H2"/>
    <property type="match status" value="3"/>
</dbReference>
<keyword evidence="4" id="KW-1185">Reference proteome</keyword>
<dbReference type="InterPro" id="IPR013087">
    <property type="entry name" value="Znf_C2H2_type"/>
</dbReference>
<protein>
    <recommendedName>
        <fullName evidence="2">C2H2-type domain-containing protein</fullName>
    </recommendedName>
</protein>
<accession>A0ABR4C362</accession>
<feature type="domain" description="C2H2-type" evidence="2">
    <location>
        <begin position="391"/>
        <end position="412"/>
    </location>
</feature>
<dbReference type="CDD" id="cd10170">
    <property type="entry name" value="ASKHA_NBD_HSP70"/>
    <property type="match status" value="1"/>
</dbReference>
<dbReference type="Proteomes" id="UP001595075">
    <property type="component" value="Unassembled WGS sequence"/>
</dbReference>
<gene>
    <name evidence="3" type="ORF">VTL71DRAFT_5574</name>
</gene>
<reference evidence="3 4" key="1">
    <citation type="journal article" date="2024" name="Commun. Biol.">
        <title>Comparative genomic analysis of thermophilic fungi reveals convergent evolutionary adaptations and gene losses.</title>
        <authorList>
            <person name="Steindorff A.S."/>
            <person name="Aguilar-Pontes M.V."/>
            <person name="Robinson A.J."/>
            <person name="Andreopoulos B."/>
            <person name="LaButti K."/>
            <person name="Kuo A."/>
            <person name="Mondo S."/>
            <person name="Riley R."/>
            <person name="Otillar R."/>
            <person name="Haridas S."/>
            <person name="Lipzen A."/>
            <person name="Grimwood J."/>
            <person name="Schmutz J."/>
            <person name="Clum A."/>
            <person name="Reid I.D."/>
            <person name="Moisan M.C."/>
            <person name="Butler G."/>
            <person name="Nguyen T.T.M."/>
            <person name="Dewar K."/>
            <person name="Conant G."/>
            <person name="Drula E."/>
            <person name="Henrissat B."/>
            <person name="Hansel C."/>
            <person name="Singer S."/>
            <person name="Hutchinson M.I."/>
            <person name="de Vries R.P."/>
            <person name="Natvig D.O."/>
            <person name="Powell A.J."/>
            <person name="Tsang A."/>
            <person name="Grigoriev I.V."/>
        </authorList>
    </citation>
    <scope>NUCLEOTIDE SEQUENCE [LARGE SCALE GENOMIC DNA]</scope>
    <source>
        <strain evidence="3 4">CBS 494.80</strain>
    </source>
</reference>
<proteinExistence type="predicted"/>
<evidence type="ECO:0000313" key="3">
    <source>
        <dbReference type="EMBL" id="KAL2063769.1"/>
    </source>
</evidence>
<dbReference type="EMBL" id="JAZHXI010000015">
    <property type="protein sequence ID" value="KAL2063769.1"/>
    <property type="molecule type" value="Genomic_DNA"/>
</dbReference>
<dbReference type="InterPro" id="IPR043129">
    <property type="entry name" value="ATPase_NBD"/>
</dbReference>
<dbReference type="PANTHER" id="PTHR35391">
    <property type="entry name" value="C2H2-TYPE DOMAIN-CONTAINING PROTEIN-RELATED"/>
    <property type="match status" value="1"/>
</dbReference>
<name>A0ABR4C362_9HELO</name>
<comment type="caution">
    <text evidence="3">The sequence shown here is derived from an EMBL/GenBank/DDBJ whole genome shotgun (WGS) entry which is preliminary data.</text>
</comment>
<evidence type="ECO:0000256" key="1">
    <source>
        <dbReference type="SAM" id="MobiDB-lite"/>
    </source>
</evidence>
<dbReference type="PROSITE" id="PS00028">
    <property type="entry name" value="ZINC_FINGER_C2H2_1"/>
    <property type="match status" value="1"/>
</dbReference>
<dbReference type="SUPFAM" id="SSF53067">
    <property type="entry name" value="Actin-like ATPase domain"/>
    <property type="match status" value="1"/>
</dbReference>
<feature type="region of interest" description="Disordered" evidence="1">
    <location>
        <begin position="1"/>
        <end position="38"/>
    </location>
</feature>
<evidence type="ECO:0000259" key="2">
    <source>
        <dbReference type="PROSITE" id="PS00028"/>
    </source>
</evidence>
<evidence type="ECO:0000313" key="4">
    <source>
        <dbReference type="Proteomes" id="UP001595075"/>
    </source>
</evidence>
<dbReference type="PANTHER" id="PTHR35391:SF7">
    <property type="entry name" value="C2H2-TYPE DOMAIN-CONTAINING PROTEIN"/>
    <property type="match status" value="1"/>
</dbReference>
<organism evidence="3 4">
    <name type="scientific">Oculimacula yallundae</name>
    <dbReference type="NCBI Taxonomy" id="86028"/>
    <lineage>
        <taxon>Eukaryota</taxon>
        <taxon>Fungi</taxon>
        <taxon>Dikarya</taxon>
        <taxon>Ascomycota</taxon>
        <taxon>Pezizomycotina</taxon>
        <taxon>Leotiomycetes</taxon>
        <taxon>Helotiales</taxon>
        <taxon>Ploettnerulaceae</taxon>
        <taxon>Oculimacula</taxon>
    </lineage>
</organism>
<dbReference type="InterPro" id="IPR058925">
    <property type="entry name" value="zf-C2H2_AcuF"/>
</dbReference>
<sequence>METKSSLMSPPLASFSPQEEVSSRRSDVSDDEISVLSSQGEPPITISALYSDSLCRLNVLIPLTQETMVVREVQELGSRLQIWAGNHGAHRTTIIISGGDNKGNLSDLSYDSSSGSECSLTGSQKYLIGVPDSPLANDYTLTLGNKLQIIRGIITSLYKFSITLQNPAHRDRTARATKINMDFWSQFDLKHIQDKFPKCLNERLVSDLAQANTKRRQLFAYHKRHQRKVQHLPEASFQTDTNIQIDLVTDIRGQNILPIDIGAPTVLSSNTILTQTTVSTIRPPMVNIAISVSQRSQRTNISIGPESSYQELLSIPPPPDDACEFESPFVCPYCRSIIAPRDRIHWETHVLDDLRPYICTFGDCASAAVLFFRYSEWKAHELRVHRREWFCNFCNTIFDTRKDFTEHIHLRHTSIVTGDDQLGPLLSLCERTSTRDEDCPLCKSFSGNVHSLQEHLARHLRQLALYTLPKISGDDSEVGQGESHVVNLRPESDFSSRNTSQELLNISDEQFEQALETSWFTPPNSPFQSPVESEIPISWDFFQHIATMNFLRLRFPRFVTHTLHKHETFVICDAGEETVDVASYHVKQLHPTFDIEPVTIAAGRQCGYIFINLAFKNWLRHLIGADNYRILDQAESANKITSHDYEGEKMRLLMKRFDIYKRKFARGQRDIKLDLPEPLKDLCLEGKVVGGQITITYADMRSFFDPEVDSIVELLQGQILQIEHAHRRARFVLLFGSFAESPYLQEEIQNSLELRRLRLMIADTTSQWQKTKFSAELIKLLSNKPKEITSPFPVEFTETAPRTFAILFTHTMKTEYLIDCPISRMLQSFHTIECDLRSTPLAFFEFYKKPGFMSFYFEAFLELQMRVEPQSLHIS</sequence>
<dbReference type="Pfam" id="PF26082">
    <property type="entry name" value="zf-C2H2_AcuF"/>
    <property type="match status" value="1"/>
</dbReference>